<evidence type="ECO:0000313" key="1">
    <source>
        <dbReference type="EMBL" id="KAF2463078.1"/>
    </source>
</evidence>
<proteinExistence type="predicted"/>
<comment type="caution">
    <text evidence="1">The sequence shown here is derived from an EMBL/GenBank/DDBJ whole genome shotgun (WGS) entry which is preliminary data.</text>
</comment>
<protein>
    <submittedName>
        <fullName evidence="1">Uncharacterized protein</fullName>
    </submittedName>
</protein>
<dbReference type="EMBL" id="MU003554">
    <property type="protein sequence ID" value="KAF2463078.1"/>
    <property type="molecule type" value="Genomic_DNA"/>
</dbReference>
<gene>
    <name evidence="1" type="ORF">BDR25DRAFT_363166</name>
</gene>
<evidence type="ECO:0000313" key="2">
    <source>
        <dbReference type="Proteomes" id="UP000799755"/>
    </source>
</evidence>
<reference evidence="1" key="1">
    <citation type="journal article" date="2020" name="Stud. Mycol.">
        <title>101 Dothideomycetes genomes: a test case for predicting lifestyles and emergence of pathogens.</title>
        <authorList>
            <person name="Haridas S."/>
            <person name="Albert R."/>
            <person name="Binder M."/>
            <person name="Bloem J."/>
            <person name="Labutti K."/>
            <person name="Salamov A."/>
            <person name="Andreopoulos B."/>
            <person name="Baker S."/>
            <person name="Barry K."/>
            <person name="Bills G."/>
            <person name="Bluhm B."/>
            <person name="Cannon C."/>
            <person name="Castanera R."/>
            <person name="Culley D."/>
            <person name="Daum C."/>
            <person name="Ezra D."/>
            <person name="Gonzalez J."/>
            <person name="Henrissat B."/>
            <person name="Kuo A."/>
            <person name="Liang C."/>
            <person name="Lipzen A."/>
            <person name="Lutzoni F."/>
            <person name="Magnuson J."/>
            <person name="Mondo S."/>
            <person name="Nolan M."/>
            <person name="Ohm R."/>
            <person name="Pangilinan J."/>
            <person name="Park H.-J."/>
            <person name="Ramirez L."/>
            <person name="Alfaro M."/>
            <person name="Sun H."/>
            <person name="Tritt A."/>
            <person name="Yoshinaga Y."/>
            <person name="Zwiers L.-H."/>
            <person name="Turgeon B."/>
            <person name="Goodwin S."/>
            <person name="Spatafora J."/>
            <person name="Crous P."/>
            <person name="Grigoriev I."/>
        </authorList>
    </citation>
    <scope>NUCLEOTIDE SEQUENCE</scope>
    <source>
        <strain evidence="1">ATCC 200398</strain>
    </source>
</reference>
<organism evidence="1 2">
    <name type="scientific">Lindgomyces ingoldianus</name>
    <dbReference type="NCBI Taxonomy" id="673940"/>
    <lineage>
        <taxon>Eukaryota</taxon>
        <taxon>Fungi</taxon>
        <taxon>Dikarya</taxon>
        <taxon>Ascomycota</taxon>
        <taxon>Pezizomycotina</taxon>
        <taxon>Dothideomycetes</taxon>
        <taxon>Pleosporomycetidae</taxon>
        <taxon>Pleosporales</taxon>
        <taxon>Lindgomycetaceae</taxon>
        <taxon>Lindgomyces</taxon>
    </lineage>
</organism>
<accession>A0ACB6Q808</accession>
<sequence>MGRTFPLKRRGNKGFLRPRIGNLLGTIALLACATMSGHISISVEVIENNAPFKFGDTLEASSPSPCEHKKIGAFEKPFFESMRFCSSGEHPNNSDMGSPKSLSCLPTAVVHALSTIWSPAVILLLRPVRQIMHQPLSYQFHIVKARRSAHEIYLQSNTPQKRHSIFAFSRFAFEQYEPYEAILIPAFFNE</sequence>
<name>A0ACB6Q808_9PLEO</name>
<dbReference type="Proteomes" id="UP000799755">
    <property type="component" value="Unassembled WGS sequence"/>
</dbReference>
<keyword evidence="2" id="KW-1185">Reference proteome</keyword>